<feature type="transmembrane region" description="Helical" evidence="1">
    <location>
        <begin position="452"/>
        <end position="477"/>
    </location>
</feature>
<feature type="transmembrane region" description="Helical" evidence="1">
    <location>
        <begin position="180"/>
        <end position="197"/>
    </location>
</feature>
<reference evidence="2 3" key="1">
    <citation type="submission" date="2020-08" db="EMBL/GenBank/DDBJ databases">
        <title>Genome public.</title>
        <authorList>
            <person name="Liu C."/>
            <person name="Sun Q."/>
        </authorList>
    </citation>
    <scope>NUCLEOTIDE SEQUENCE [LARGE SCALE GENOMIC DNA]</scope>
    <source>
        <strain evidence="2 3">NSJ-79</strain>
    </source>
</reference>
<feature type="transmembrane region" description="Helical" evidence="1">
    <location>
        <begin position="12"/>
        <end position="34"/>
    </location>
</feature>
<feature type="transmembrane region" description="Helical" evidence="1">
    <location>
        <begin position="251"/>
        <end position="272"/>
    </location>
</feature>
<dbReference type="RefSeq" id="WP_186928897.1">
    <property type="nucleotide sequence ID" value="NZ_JACOOJ010000006.1"/>
</dbReference>
<keyword evidence="1" id="KW-1133">Transmembrane helix</keyword>
<dbReference type="Pfam" id="PF03929">
    <property type="entry name" value="PepSY_TM"/>
    <property type="match status" value="1"/>
</dbReference>
<dbReference type="EMBL" id="JACOOJ010000006">
    <property type="protein sequence ID" value="MBC5632109.1"/>
    <property type="molecule type" value="Genomic_DNA"/>
</dbReference>
<evidence type="ECO:0000313" key="3">
    <source>
        <dbReference type="Proteomes" id="UP000651475"/>
    </source>
</evidence>
<dbReference type="PANTHER" id="PTHR34219">
    <property type="entry name" value="IRON-REGULATED INNER MEMBRANE PROTEIN-RELATED"/>
    <property type="match status" value="1"/>
</dbReference>
<dbReference type="InterPro" id="IPR005625">
    <property type="entry name" value="PepSY-ass_TM"/>
</dbReference>
<keyword evidence="3" id="KW-1185">Reference proteome</keyword>
<feature type="transmembrane region" description="Helical" evidence="1">
    <location>
        <begin position="209"/>
        <end position="230"/>
    </location>
</feature>
<keyword evidence="1" id="KW-0472">Membrane</keyword>
<dbReference type="PANTHER" id="PTHR34219:SF6">
    <property type="entry name" value="BLR3280 PROTEIN"/>
    <property type="match status" value="1"/>
</dbReference>
<proteinExistence type="predicted"/>
<dbReference type="Proteomes" id="UP000651475">
    <property type="component" value="Unassembled WGS sequence"/>
</dbReference>
<evidence type="ECO:0000256" key="1">
    <source>
        <dbReference type="SAM" id="Phobius"/>
    </source>
</evidence>
<evidence type="ECO:0000313" key="2">
    <source>
        <dbReference type="EMBL" id="MBC5632109.1"/>
    </source>
</evidence>
<comment type="caution">
    <text evidence="2">The sequence shown here is derived from an EMBL/GenBank/DDBJ whole genome shotgun (WGS) entry which is preliminary data.</text>
</comment>
<organism evidence="2 3">
    <name type="scientific">Parabacteroides hominis</name>
    <dbReference type="NCBI Taxonomy" id="2763057"/>
    <lineage>
        <taxon>Bacteria</taxon>
        <taxon>Pseudomonadati</taxon>
        <taxon>Bacteroidota</taxon>
        <taxon>Bacteroidia</taxon>
        <taxon>Bacteroidales</taxon>
        <taxon>Tannerellaceae</taxon>
        <taxon>Parabacteroides</taxon>
    </lineage>
</organism>
<gene>
    <name evidence="2" type="ORF">H8S65_04895</name>
</gene>
<sequence length="491" mass="57964">MFTKLLKNLHKILGLPLSILFFLWFASGIVMIYHSFPRASQEKRIVNLQSLPDKLPDLRLLSETLSDTVRLQSLTLEMHDNRPVLILRGKNVPDKVYADSLIPMKPYNIGEIGKIVTQWCTAPVLRVDTVYEPDQWIPFGRPKEAFPIYKYIFTDTDRHELYISPKDGKVLQMTDKEERLWAWLGAIPHWVYFTVLRQNQPVWIDFVKWSSGIGTVMCLAGFVLSLRITWKNRDHRWGTPYRKRWYRWHHISGLLFGIFAATFAFSGMMSLMDIPDWLKKAPKEQRRGHPFRMFGNGKPILLNTYVLDYRKATEAAADVKQVEWASWNGHPYYRLTTTGRTINIDASDSTAARPFVITEEMVRSEMRKIYGDSITWKMELITEYDKDYFSRKREPNSLPVYRVIVEDDMHTRHYFNPLTLRQQRTDDDGRTRHLLYRGLHCLDFKFLTDRPWLWNIVMYTLMIGGTFLSLTGVALTFKWITRNIKHRFHNK</sequence>
<name>A0ABR7DL12_9BACT</name>
<accession>A0ABR7DL12</accession>
<protein>
    <submittedName>
        <fullName evidence="2">PepSY domain-containing protein</fullName>
    </submittedName>
</protein>
<keyword evidence="1" id="KW-0812">Transmembrane</keyword>